<keyword evidence="2" id="KW-0732">Signal</keyword>
<feature type="region of interest" description="Disordered" evidence="4">
    <location>
        <begin position="624"/>
        <end position="644"/>
    </location>
</feature>
<dbReference type="OMA" id="RTYVRNT"/>
<keyword evidence="8" id="KW-1185">Reference proteome</keyword>
<feature type="compositionally biased region" description="Low complexity" evidence="4">
    <location>
        <begin position="839"/>
        <end position="849"/>
    </location>
</feature>
<dbReference type="PROSITE" id="PS00941">
    <property type="entry name" value="CARBOXYLESTERASE_B_2"/>
    <property type="match status" value="1"/>
</dbReference>
<feature type="domain" description="Carboxylesterase type B" evidence="6">
    <location>
        <begin position="235"/>
        <end position="682"/>
    </location>
</feature>
<evidence type="ECO:0000256" key="3">
    <source>
        <dbReference type="ARBA" id="ARBA00023180"/>
    </source>
</evidence>
<dbReference type="CDD" id="cd23553">
    <property type="entry name" value="TFP_LU_ECD_Ly6PGE"/>
    <property type="match status" value="1"/>
</dbReference>
<dbReference type="GO" id="GO:0045211">
    <property type="term" value="C:postsynaptic membrane"/>
    <property type="evidence" value="ECO:0000318"/>
    <property type="project" value="GO_Central"/>
</dbReference>
<accession>A0A139WHT7</accession>
<organism evidence="7 8">
    <name type="scientific">Tribolium castaneum</name>
    <name type="common">Red flour beetle</name>
    <dbReference type="NCBI Taxonomy" id="7070"/>
    <lineage>
        <taxon>Eukaryota</taxon>
        <taxon>Metazoa</taxon>
        <taxon>Ecdysozoa</taxon>
        <taxon>Arthropoda</taxon>
        <taxon>Hexapoda</taxon>
        <taxon>Insecta</taxon>
        <taxon>Pterygota</taxon>
        <taxon>Neoptera</taxon>
        <taxon>Endopterygota</taxon>
        <taxon>Coleoptera</taxon>
        <taxon>Polyphaga</taxon>
        <taxon>Cucujiformia</taxon>
        <taxon>Tenebrionidae</taxon>
        <taxon>Tenebrionidae incertae sedis</taxon>
        <taxon>Tribolium</taxon>
    </lineage>
</organism>
<dbReference type="GO" id="GO:0048488">
    <property type="term" value="P:synaptic vesicle endocytosis"/>
    <property type="evidence" value="ECO:0000318"/>
    <property type="project" value="GO_Central"/>
</dbReference>
<comment type="similarity">
    <text evidence="1">Belongs to the type-B carboxylesterase/lipase family.</text>
</comment>
<dbReference type="InterPro" id="IPR029058">
    <property type="entry name" value="AB_hydrolase_fold"/>
</dbReference>
<dbReference type="InterPro" id="IPR002018">
    <property type="entry name" value="CarbesteraseB"/>
</dbReference>
<dbReference type="eggNOG" id="KOG1516">
    <property type="taxonomic scope" value="Eukaryota"/>
</dbReference>
<keyword evidence="5" id="KW-0472">Membrane</keyword>
<name>A0A139WHT7_TRICA</name>
<evidence type="ECO:0000256" key="1">
    <source>
        <dbReference type="ARBA" id="ARBA00005964"/>
    </source>
</evidence>
<dbReference type="InterPro" id="IPR019819">
    <property type="entry name" value="Carboxylesterase_B_CS"/>
</dbReference>
<dbReference type="GO" id="GO:0038023">
    <property type="term" value="F:signaling receptor activity"/>
    <property type="evidence" value="ECO:0000318"/>
    <property type="project" value="GO_Central"/>
</dbReference>
<dbReference type="GO" id="GO:0045202">
    <property type="term" value="C:synapse"/>
    <property type="evidence" value="ECO:0000318"/>
    <property type="project" value="GO_Central"/>
</dbReference>
<feature type="region of interest" description="Disordered" evidence="4">
    <location>
        <begin position="901"/>
        <end position="979"/>
    </location>
</feature>
<evidence type="ECO:0000313" key="7">
    <source>
        <dbReference type="EMBL" id="KYB27421.1"/>
    </source>
</evidence>
<keyword evidence="5" id="KW-0812">Transmembrane</keyword>
<protein>
    <submittedName>
        <fullName evidence="7">Neuroligin-1-like Protein</fullName>
    </submittedName>
</protein>
<dbReference type="GO" id="GO:0097104">
    <property type="term" value="P:postsynaptic membrane assembly"/>
    <property type="evidence" value="ECO:0000318"/>
    <property type="project" value="GO_Central"/>
</dbReference>
<dbReference type="GO" id="GO:0050804">
    <property type="term" value="P:modulation of chemical synaptic transmission"/>
    <property type="evidence" value="ECO:0000318"/>
    <property type="project" value="GO_Central"/>
</dbReference>
<dbReference type="InParanoid" id="A0A139WHT7"/>
<proteinExistence type="inferred from homology"/>
<dbReference type="SUPFAM" id="SSF53474">
    <property type="entry name" value="alpha/beta-Hydrolases"/>
    <property type="match status" value="1"/>
</dbReference>
<dbReference type="PANTHER" id="PTHR43903">
    <property type="entry name" value="NEUROLIGIN"/>
    <property type="match status" value="1"/>
</dbReference>
<dbReference type="Pfam" id="PF00135">
    <property type="entry name" value="COesterase"/>
    <property type="match status" value="2"/>
</dbReference>
<dbReference type="InterPro" id="IPR051093">
    <property type="entry name" value="Neuroligin/BSAL"/>
</dbReference>
<gene>
    <name evidence="7" type="primary">AUGUSTUS-3.0.2_33243</name>
    <name evidence="7" type="ORF">TcasGA2_TC033243</name>
</gene>
<dbReference type="ESTHER" id="trica-a0a139wht7">
    <property type="family name" value="Neuroligin"/>
</dbReference>
<dbReference type="GO" id="GO:0098793">
    <property type="term" value="C:presynapse"/>
    <property type="evidence" value="ECO:0007669"/>
    <property type="project" value="GOC"/>
</dbReference>
<evidence type="ECO:0000256" key="4">
    <source>
        <dbReference type="SAM" id="MobiDB-lite"/>
    </source>
</evidence>
<dbReference type="GO" id="GO:0009986">
    <property type="term" value="C:cell surface"/>
    <property type="evidence" value="ECO:0000318"/>
    <property type="project" value="GO_Central"/>
</dbReference>
<feature type="transmembrane region" description="Helical" evidence="5">
    <location>
        <begin position="12"/>
        <end position="31"/>
    </location>
</feature>
<evidence type="ECO:0000256" key="2">
    <source>
        <dbReference type="ARBA" id="ARBA00022729"/>
    </source>
</evidence>
<evidence type="ECO:0000256" key="5">
    <source>
        <dbReference type="SAM" id="Phobius"/>
    </source>
</evidence>
<dbReference type="GO" id="GO:0007268">
    <property type="term" value="P:chemical synaptic transmission"/>
    <property type="evidence" value="ECO:0000318"/>
    <property type="project" value="GO_Central"/>
</dbReference>
<keyword evidence="3" id="KW-0325">Glycoprotein</keyword>
<reference evidence="7 8" key="1">
    <citation type="journal article" date="2008" name="Nature">
        <title>The genome of the model beetle and pest Tribolium castaneum.</title>
        <authorList>
            <consortium name="Tribolium Genome Sequencing Consortium"/>
            <person name="Richards S."/>
            <person name="Gibbs R.A."/>
            <person name="Weinstock G.M."/>
            <person name="Brown S.J."/>
            <person name="Denell R."/>
            <person name="Beeman R.W."/>
            <person name="Gibbs R."/>
            <person name="Beeman R.W."/>
            <person name="Brown S.J."/>
            <person name="Bucher G."/>
            <person name="Friedrich M."/>
            <person name="Grimmelikhuijzen C.J."/>
            <person name="Klingler M."/>
            <person name="Lorenzen M."/>
            <person name="Richards S."/>
            <person name="Roth S."/>
            <person name="Schroder R."/>
            <person name="Tautz D."/>
            <person name="Zdobnov E.M."/>
            <person name="Muzny D."/>
            <person name="Gibbs R.A."/>
            <person name="Weinstock G.M."/>
            <person name="Attaway T."/>
            <person name="Bell S."/>
            <person name="Buhay C.J."/>
            <person name="Chandrabose M.N."/>
            <person name="Chavez D."/>
            <person name="Clerk-Blankenburg K.P."/>
            <person name="Cree A."/>
            <person name="Dao M."/>
            <person name="Davis C."/>
            <person name="Chacko J."/>
            <person name="Dinh H."/>
            <person name="Dugan-Rocha S."/>
            <person name="Fowler G."/>
            <person name="Garner T.T."/>
            <person name="Garnes J."/>
            <person name="Gnirke A."/>
            <person name="Hawes A."/>
            <person name="Hernandez J."/>
            <person name="Hines S."/>
            <person name="Holder M."/>
            <person name="Hume J."/>
            <person name="Jhangiani S.N."/>
            <person name="Joshi V."/>
            <person name="Khan Z.M."/>
            <person name="Jackson L."/>
            <person name="Kovar C."/>
            <person name="Kowis A."/>
            <person name="Lee S."/>
            <person name="Lewis L.R."/>
            <person name="Margolis J."/>
            <person name="Morgan M."/>
            <person name="Nazareth L.V."/>
            <person name="Nguyen N."/>
            <person name="Okwuonu G."/>
            <person name="Parker D."/>
            <person name="Richards S."/>
            <person name="Ruiz S.J."/>
            <person name="Santibanez J."/>
            <person name="Savard J."/>
            <person name="Scherer S.E."/>
            <person name="Schneider B."/>
            <person name="Sodergren E."/>
            <person name="Tautz D."/>
            <person name="Vattahil S."/>
            <person name="Villasana D."/>
            <person name="White C.S."/>
            <person name="Wright R."/>
            <person name="Park Y."/>
            <person name="Beeman R.W."/>
            <person name="Lord J."/>
            <person name="Oppert B."/>
            <person name="Lorenzen M."/>
            <person name="Brown S."/>
            <person name="Wang L."/>
            <person name="Savard J."/>
            <person name="Tautz D."/>
            <person name="Richards S."/>
            <person name="Weinstock G."/>
            <person name="Gibbs R.A."/>
            <person name="Liu Y."/>
            <person name="Worley K."/>
            <person name="Weinstock G."/>
            <person name="Elsik C.G."/>
            <person name="Reese J.T."/>
            <person name="Elhaik E."/>
            <person name="Landan G."/>
            <person name="Graur D."/>
            <person name="Arensburger P."/>
            <person name="Atkinson P."/>
            <person name="Beeman R.W."/>
            <person name="Beidler J."/>
            <person name="Brown S.J."/>
            <person name="Demuth J.P."/>
            <person name="Drury D.W."/>
            <person name="Du Y.Z."/>
            <person name="Fujiwara H."/>
            <person name="Lorenzen M."/>
            <person name="Maselli V."/>
            <person name="Osanai M."/>
            <person name="Park Y."/>
            <person name="Robertson H.M."/>
            <person name="Tu Z."/>
            <person name="Wang J.J."/>
            <person name="Wang S."/>
            <person name="Richards S."/>
            <person name="Song H."/>
            <person name="Zhang L."/>
            <person name="Sodergren E."/>
            <person name="Werner D."/>
            <person name="Stanke M."/>
            <person name="Morgenstern B."/>
            <person name="Solovyev V."/>
            <person name="Kosarev P."/>
            <person name="Brown G."/>
            <person name="Chen H.C."/>
            <person name="Ermolaeva O."/>
            <person name="Hlavina W."/>
            <person name="Kapustin Y."/>
            <person name="Kiryutin B."/>
            <person name="Kitts P."/>
            <person name="Maglott D."/>
            <person name="Pruitt K."/>
            <person name="Sapojnikov V."/>
            <person name="Souvorov A."/>
            <person name="Mackey A.J."/>
            <person name="Waterhouse R.M."/>
            <person name="Wyder S."/>
            <person name="Zdobnov E.M."/>
            <person name="Zdobnov E.M."/>
            <person name="Wyder S."/>
            <person name="Kriventseva E.V."/>
            <person name="Kadowaki T."/>
            <person name="Bork P."/>
            <person name="Aranda M."/>
            <person name="Bao R."/>
            <person name="Beermann A."/>
            <person name="Berns N."/>
            <person name="Bolognesi R."/>
            <person name="Bonneton F."/>
            <person name="Bopp D."/>
            <person name="Brown S.J."/>
            <person name="Bucher G."/>
            <person name="Butts T."/>
            <person name="Chaumot A."/>
            <person name="Denell R.E."/>
            <person name="Ferrier D.E."/>
            <person name="Friedrich M."/>
            <person name="Gordon C.M."/>
            <person name="Jindra M."/>
            <person name="Klingler M."/>
            <person name="Lan Q."/>
            <person name="Lattorff H.M."/>
            <person name="Laudet V."/>
            <person name="von Levetsow C."/>
            <person name="Liu Z."/>
            <person name="Lutz R."/>
            <person name="Lynch J.A."/>
            <person name="da Fonseca R.N."/>
            <person name="Posnien N."/>
            <person name="Reuter R."/>
            <person name="Roth S."/>
            <person name="Savard J."/>
            <person name="Schinko J.B."/>
            <person name="Schmitt C."/>
            <person name="Schoppmeier M."/>
            <person name="Schroder R."/>
            <person name="Shippy T.D."/>
            <person name="Simonnet F."/>
            <person name="Marques-Souza H."/>
            <person name="Tautz D."/>
            <person name="Tomoyasu Y."/>
            <person name="Trauner J."/>
            <person name="Van der Zee M."/>
            <person name="Vervoort M."/>
            <person name="Wittkopp N."/>
            <person name="Wimmer E.A."/>
            <person name="Yang X."/>
            <person name="Jones A.K."/>
            <person name="Sattelle D.B."/>
            <person name="Ebert P.R."/>
            <person name="Nelson D."/>
            <person name="Scott J.G."/>
            <person name="Beeman R.W."/>
            <person name="Muthukrishnan S."/>
            <person name="Kramer K.J."/>
            <person name="Arakane Y."/>
            <person name="Beeman R.W."/>
            <person name="Zhu Q."/>
            <person name="Hogenkamp D."/>
            <person name="Dixit R."/>
            <person name="Oppert B."/>
            <person name="Jiang H."/>
            <person name="Zou Z."/>
            <person name="Marshall J."/>
            <person name="Elpidina E."/>
            <person name="Vinokurov K."/>
            <person name="Oppert C."/>
            <person name="Zou Z."/>
            <person name="Evans J."/>
            <person name="Lu Z."/>
            <person name="Zhao P."/>
            <person name="Sumathipala N."/>
            <person name="Altincicek B."/>
            <person name="Vilcinskas A."/>
            <person name="Williams M."/>
            <person name="Hultmark D."/>
            <person name="Hetru C."/>
            <person name="Jiang H."/>
            <person name="Grimmelikhuijzen C.J."/>
            <person name="Hauser F."/>
            <person name="Cazzamali G."/>
            <person name="Williamson M."/>
            <person name="Park Y."/>
            <person name="Li B."/>
            <person name="Tanaka Y."/>
            <person name="Predel R."/>
            <person name="Neupert S."/>
            <person name="Schachtner J."/>
            <person name="Verleyen P."/>
            <person name="Raible F."/>
            <person name="Bork P."/>
            <person name="Friedrich M."/>
            <person name="Walden K.K."/>
            <person name="Robertson H.M."/>
            <person name="Angeli S."/>
            <person name="Foret S."/>
            <person name="Bucher G."/>
            <person name="Schuetz S."/>
            <person name="Maleszka R."/>
            <person name="Wimmer E.A."/>
            <person name="Beeman R.W."/>
            <person name="Lorenzen M."/>
            <person name="Tomoyasu Y."/>
            <person name="Miller S.C."/>
            <person name="Grossmann D."/>
            <person name="Bucher G."/>
        </authorList>
    </citation>
    <scope>NUCLEOTIDE SEQUENCE [LARGE SCALE GENOMIC DNA]</scope>
    <source>
        <strain evidence="7 8">Georgia GA2</strain>
    </source>
</reference>
<feature type="region of interest" description="Disordered" evidence="4">
    <location>
        <begin position="737"/>
        <end position="758"/>
    </location>
</feature>
<feature type="compositionally biased region" description="Low complexity" evidence="4">
    <location>
        <begin position="737"/>
        <end position="748"/>
    </location>
</feature>
<dbReference type="Gene3D" id="3.40.50.1820">
    <property type="entry name" value="alpha/beta hydrolase"/>
    <property type="match status" value="1"/>
</dbReference>
<keyword evidence="5" id="KW-1133">Transmembrane helix</keyword>
<dbReference type="GO" id="GO:0097105">
    <property type="term" value="P:presynaptic membrane assembly"/>
    <property type="evidence" value="ECO:0000318"/>
    <property type="project" value="GO_Central"/>
</dbReference>
<dbReference type="Proteomes" id="UP000007266">
    <property type="component" value="Linkage group 5"/>
</dbReference>
<dbReference type="AlphaFoldDB" id="A0A139WHT7"/>
<feature type="transmembrane region" description="Helical" evidence="5">
    <location>
        <begin position="797"/>
        <end position="823"/>
    </location>
</feature>
<dbReference type="GO" id="GO:0042043">
    <property type="term" value="F:neurexin family protein binding"/>
    <property type="evidence" value="ECO:0000318"/>
    <property type="project" value="GO_Central"/>
</dbReference>
<sequence>MRVQRTLLSRQLSSVSAFFCAMWVIVVVILVEDSGAGASLLVHKYSTRVVRTKYGPLRGVMIHINPPVEAFLGVPYATPPVGSLRYMPPVTPSIWKNTRLADRFGAVCPQRPPDIGNRSEALLEFPRGRLLYLEKLLPLLANESEDCLYLNLYVPRTGVYSLKCYSCQGEDECKNSKQVTCGIFEDLCASVQYYEDSDKTRKSCSNQVKFEDLQALLEGKGGQYSYCSSDLSTGEEETNPLPCVVYVHGESYEWNSGNPYDGTVLASTGRVIVVTINFRLGVLGFLKTGTKGSAQGNFGLMDLVAGLHWLRENLPAFGGDPERVTLMGHGTGAALVNFIAVSPVAKELLHRVILLSGSGLSPWALQRDPLSVKRSVAEHTNCHGDLHEDDLAPCLRKKPLDELLKVRIDSPRFLPGFAPFIDGTILLNPSSAPPAGSTSTVATSAGYELADFPERDLLFGLTSTESYLDLNAQDLEFGFNETRRDRILRTYVRNSYYYHLNEIFSTLKNEYTDWERPTQNPLSVRDATLDVLSDGHTAAPLIRVGYLHSMRGGKTFFLHFQHQTGDRDFPMRAGSVRGEDLPYILGLPLIGGGSFFPHNYSHSDVTVSKTLIHYISNFARKGDPNGAVPNASASEAKNSQKGHEEMNTPYWDTYDTINQLYLELGNRPEMRNHYRGHKMSLWLNLIPQLHRPGEGDDVSMRHHHFQEEDEQYYDGSVRPQTKEKPPLVHVIAAPPPATTVRVPPATTSLPPPPPKSDTALQATTTECPPNNTIIVPSVSKNNNNLLRKLASSHYQSYTTALTVTIAVGCFLLLLNIVIFAGIYHQRDRSKNKKKEELAEAGSCSSSSGENYDKAFESRQISYECGGKSPYEISRGSFKTSYGGEFSCDKRLEVQMTELPLQEFNSSPPPAKRIESYPPDVTSTNQEKPPVTSPGIPEPPPPPKGQPPAACNQTGILRAQGAPTTPGTMKKRVQIQEISV</sequence>
<evidence type="ECO:0000313" key="8">
    <source>
        <dbReference type="Proteomes" id="UP000007266"/>
    </source>
</evidence>
<dbReference type="EMBL" id="KQ971343">
    <property type="protein sequence ID" value="KYB27421.1"/>
    <property type="molecule type" value="Genomic_DNA"/>
</dbReference>
<feature type="region of interest" description="Disordered" evidence="4">
    <location>
        <begin position="829"/>
        <end position="850"/>
    </location>
</feature>
<evidence type="ECO:0000259" key="6">
    <source>
        <dbReference type="Pfam" id="PF00135"/>
    </source>
</evidence>
<dbReference type="FunCoup" id="A0A139WHT7">
    <property type="interactions" value="241"/>
</dbReference>
<dbReference type="GO" id="GO:0005886">
    <property type="term" value="C:plasma membrane"/>
    <property type="evidence" value="ECO:0000318"/>
    <property type="project" value="GO_Central"/>
</dbReference>
<dbReference type="STRING" id="7070.A0A139WHT7"/>
<reference evidence="7 8" key="2">
    <citation type="journal article" date="2010" name="Nucleic Acids Res.">
        <title>BeetleBase in 2010: revisions to provide comprehensive genomic information for Tribolium castaneum.</title>
        <authorList>
            <person name="Kim H.S."/>
            <person name="Murphy T."/>
            <person name="Xia J."/>
            <person name="Caragea D."/>
            <person name="Park Y."/>
            <person name="Beeman R.W."/>
            <person name="Lorenzen M.D."/>
            <person name="Butcher S."/>
            <person name="Manak J.R."/>
            <person name="Brown S.J."/>
        </authorList>
    </citation>
    <scope>GENOME REANNOTATION</scope>
    <source>
        <strain evidence="7 8">Georgia GA2</strain>
    </source>
</reference>
<feature type="compositionally biased region" description="Pro residues" evidence="4">
    <location>
        <begin position="935"/>
        <end position="945"/>
    </location>
</feature>
<dbReference type="GO" id="GO:0007158">
    <property type="term" value="P:neuron cell-cell adhesion"/>
    <property type="evidence" value="ECO:0000318"/>
    <property type="project" value="GO_Central"/>
</dbReference>
<feature type="domain" description="Carboxylesterase type B" evidence="6">
    <location>
        <begin position="47"/>
        <end position="157"/>
    </location>
</feature>